<dbReference type="InterPro" id="IPR029058">
    <property type="entry name" value="AB_hydrolase_fold"/>
</dbReference>
<dbReference type="EMBL" id="GEDC01029259">
    <property type="protein sequence ID" value="JAS08039.1"/>
    <property type="molecule type" value="Transcribed_RNA"/>
</dbReference>
<evidence type="ECO:0000313" key="6">
    <source>
        <dbReference type="EMBL" id="JAS08039.1"/>
    </source>
</evidence>
<dbReference type="GO" id="GO:0016042">
    <property type="term" value="P:lipid catabolic process"/>
    <property type="evidence" value="ECO:0007669"/>
    <property type="project" value="TreeGrafter"/>
</dbReference>
<dbReference type="GO" id="GO:0017171">
    <property type="term" value="F:serine hydrolase activity"/>
    <property type="evidence" value="ECO:0007669"/>
    <property type="project" value="TreeGrafter"/>
</dbReference>
<dbReference type="PANTHER" id="PTHR11610:SF169">
    <property type="entry name" value="GH15759P-RELATED"/>
    <property type="match status" value="1"/>
</dbReference>
<feature type="non-terminal residue" evidence="6">
    <location>
        <position position="1"/>
    </location>
</feature>
<dbReference type="GO" id="GO:0005615">
    <property type="term" value="C:extracellular space"/>
    <property type="evidence" value="ECO:0007669"/>
    <property type="project" value="TreeGrafter"/>
</dbReference>
<feature type="domain" description="Lipase" evidence="5">
    <location>
        <begin position="30"/>
        <end position="311"/>
    </location>
</feature>
<dbReference type="PRINTS" id="PR00821">
    <property type="entry name" value="TAGLIPASE"/>
</dbReference>
<dbReference type="InterPro" id="IPR000734">
    <property type="entry name" value="TAG_lipase"/>
</dbReference>
<evidence type="ECO:0000259" key="5">
    <source>
        <dbReference type="Pfam" id="PF00151"/>
    </source>
</evidence>
<proteinExistence type="inferred from homology"/>
<evidence type="ECO:0000256" key="1">
    <source>
        <dbReference type="ARBA" id="ARBA00004613"/>
    </source>
</evidence>
<evidence type="ECO:0000256" key="3">
    <source>
        <dbReference type="ARBA" id="ARBA00022525"/>
    </source>
</evidence>
<dbReference type="SUPFAM" id="SSF53474">
    <property type="entry name" value="alpha/beta-Hydrolases"/>
    <property type="match status" value="1"/>
</dbReference>
<reference evidence="6" key="1">
    <citation type="submission" date="2015-12" db="EMBL/GenBank/DDBJ databases">
        <title>De novo transcriptome assembly of four potential Pierce s Disease insect vectors from Arizona vineyards.</title>
        <authorList>
            <person name="Tassone E.E."/>
        </authorList>
    </citation>
    <scope>NUCLEOTIDE SEQUENCE</scope>
</reference>
<comment type="subcellular location">
    <subcellularLocation>
        <location evidence="1">Secreted</location>
    </subcellularLocation>
</comment>
<comment type="similarity">
    <text evidence="2 4">Belongs to the AB hydrolase superfamily. Lipase family.</text>
</comment>
<sequence>LLEMKQITTKICKDHIFTACISAAPLEQENRVSFHVYSASDSNTTIGESAANYTIEEDILPNYPLTLIIHGFTGNYLTKSSTIIRDALLYKGLKNIVSVDWESLASIPNASPTVSYYQIVEDNVPLVADEVASWLKSLNERGVIDYSEVHIIGFSLGAQIAGLVGLQLEGELGRITALDPPKIGYAEKPIEHKLDSTDARFVFVIHTSGGFISFAEPCGHVDFYPNGGSPPQPECPMDDMIHSMACSHYMAYKIFTESIYNEFAFNASKCENWSSFKENKCNSNEYALMGYITSNKTRGNFYYKTNLKPPFGLTVNGKTLPNSVITQMMYSEEDRRDVTSSFSDSEKDEKDQNIAEISSETNAARDKYNIEENNIMRVKSKHHSLTSTTSTPLVKQVNSSHRSYHSYLLVVISCIFSIRYFRL</sequence>
<name>A0A1B6C410_9HEMI</name>
<evidence type="ECO:0000256" key="4">
    <source>
        <dbReference type="RuleBase" id="RU004262"/>
    </source>
</evidence>
<dbReference type="Gene3D" id="3.40.50.1820">
    <property type="entry name" value="alpha/beta hydrolase"/>
    <property type="match status" value="1"/>
</dbReference>
<dbReference type="Pfam" id="PF00151">
    <property type="entry name" value="Lipase"/>
    <property type="match status" value="1"/>
</dbReference>
<dbReference type="InterPro" id="IPR013818">
    <property type="entry name" value="Lipase"/>
</dbReference>
<dbReference type="GO" id="GO:0016298">
    <property type="term" value="F:lipase activity"/>
    <property type="evidence" value="ECO:0007669"/>
    <property type="project" value="InterPro"/>
</dbReference>
<organism evidence="6">
    <name type="scientific">Clastoptera arizonana</name>
    <name type="common">Arizona spittle bug</name>
    <dbReference type="NCBI Taxonomy" id="38151"/>
    <lineage>
        <taxon>Eukaryota</taxon>
        <taxon>Metazoa</taxon>
        <taxon>Ecdysozoa</taxon>
        <taxon>Arthropoda</taxon>
        <taxon>Hexapoda</taxon>
        <taxon>Insecta</taxon>
        <taxon>Pterygota</taxon>
        <taxon>Neoptera</taxon>
        <taxon>Paraneoptera</taxon>
        <taxon>Hemiptera</taxon>
        <taxon>Auchenorrhyncha</taxon>
        <taxon>Cercopoidea</taxon>
        <taxon>Clastopteridae</taxon>
        <taxon>Clastoptera</taxon>
    </lineage>
</organism>
<dbReference type="PANTHER" id="PTHR11610">
    <property type="entry name" value="LIPASE"/>
    <property type="match status" value="1"/>
</dbReference>
<evidence type="ECO:0000256" key="2">
    <source>
        <dbReference type="ARBA" id="ARBA00010701"/>
    </source>
</evidence>
<dbReference type="AlphaFoldDB" id="A0A1B6C410"/>
<gene>
    <name evidence="6" type="ORF">g.39369</name>
</gene>
<protein>
    <recommendedName>
        <fullName evidence="5">Lipase domain-containing protein</fullName>
    </recommendedName>
</protein>
<accession>A0A1B6C410</accession>
<keyword evidence="3" id="KW-0964">Secreted</keyword>